<evidence type="ECO:0000313" key="3">
    <source>
        <dbReference type="Proteomes" id="UP000676996"/>
    </source>
</evidence>
<keyword evidence="3" id="KW-1185">Reference proteome</keyword>
<organism evidence="2 3">
    <name type="scientific">Stakelama marina</name>
    <dbReference type="NCBI Taxonomy" id="2826939"/>
    <lineage>
        <taxon>Bacteria</taxon>
        <taxon>Pseudomonadati</taxon>
        <taxon>Pseudomonadota</taxon>
        <taxon>Alphaproteobacteria</taxon>
        <taxon>Sphingomonadales</taxon>
        <taxon>Sphingomonadaceae</taxon>
        <taxon>Stakelama</taxon>
    </lineage>
</organism>
<name>A0A8T4IFA9_9SPHN</name>
<reference evidence="2" key="1">
    <citation type="submission" date="2021-04" db="EMBL/GenBank/DDBJ databases">
        <title>Ouciella asimina sp. nov., isolated from the surface seawater in the hydrothermal field of Okinawa Trough.</title>
        <authorList>
            <person name="Shuang W."/>
        </authorList>
    </citation>
    <scope>NUCLEOTIDE SEQUENCE</scope>
    <source>
        <strain evidence="2">LXI357</strain>
    </source>
</reference>
<evidence type="ECO:0000313" key="2">
    <source>
        <dbReference type="EMBL" id="MBR0551735.1"/>
    </source>
</evidence>
<sequence>MVDRVNIELGLEFAEVAGIYTGAIAGLVAILHREGMLDGRAYAATFDGSGLSTELGKTMAKSLRTSIENAIDGTPWKPPLSVIEGGRSDED</sequence>
<gene>
    <name evidence="2" type="ORF">J7S20_04365</name>
</gene>
<comment type="caution">
    <text evidence="2">The sequence shown here is derived from an EMBL/GenBank/DDBJ whole genome shotgun (WGS) entry which is preliminary data.</text>
</comment>
<accession>A0A8T4IFA9</accession>
<dbReference type="RefSeq" id="WP_284053000.1">
    <property type="nucleotide sequence ID" value="NZ_JAGRQC010000001.1"/>
</dbReference>
<feature type="transmembrane region" description="Helical" evidence="1">
    <location>
        <begin position="13"/>
        <end position="31"/>
    </location>
</feature>
<proteinExistence type="predicted"/>
<dbReference type="Proteomes" id="UP000676996">
    <property type="component" value="Unassembled WGS sequence"/>
</dbReference>
<keyword evidence="1" id="KW-0812">Transmembrane</keyword>
<dbReference type="AlphaFoldDB" id="A0A8T4IFA9"/>
<keyword evidence="1" id="KW-1133">Transmembrane helix</keyword>
<protein>
    <submittedName>
        <fullName evidence="2">Uncharacterized protein</fullName>
    </submittedName>
</protein>
<keyword evidence="1" id="KW-0472">Membrane</keyword>
<evidence type="ECO:0000256" key="1">
    <source>
        <dbReference type="SAM" id="Phobius"/>
    </source>
</evidence>
<dbReference type="EMBL" id="JAGRQC010000001">
    <property type="protein sequence ID" value="MBR0551735.1"/>
    <property type="molecule type" value="Genomic_DNA"/>
</dbReference>